<feature type="compositionally biased region" description="Gly residues" evidence="1">
    <location>
        <begin position="83"/>
        <end position="93"/>
    </location>
</feature>
<evidence type="ECO:0000313" key="2">
    <source>
        <dbReference type="EMBL" id="RHH82536.1"/>
    </source>
</evidence>
<feature type="region of interest" description="Disordered" evidence="1">
    <location>
        <begin position="52"/>
        <end position="93"/>
    </location>
</feature>
<protein>
    <submittedName>
        <fullName evidence="2">Uncharacterized protein</fullName>
    </submittedName>
</protein>
<name>A0A3R6GVD5_9BACT</name>
<dbReference type="EMBL" id="QRKB01000018">
    <property type="protein sequence ID" value="RHH82536.1"/>
    <property type="molecule type" value="Genomic_DNA"/>
</dbReference>
<dbReference type="AlphaFoldDB" id="A0A3R6GVD5"/>
<feature type="compositionally biased region" description="Basic and acidic residues" evidence="1">
    <location>
        <begin position="52"/>
        <end position="65"/>
    </location>
</feature>
<reference evidence="2 3" key="1">
    <citation type="submission" date="2018-08" db="EMBL/GenBank/DDBJ databases">
        <title>A genome reference for cultivated species of the human gut microbiota.</title>
        <authorList>
            <person name="Zou Y."/>
            <person name="Xue W."/>
            <person name="Luo G."/>
        </authorList>
    </citation>
    <scope>NUCLEOTIDE SEQUENCE [LARGE SCALE GENOMIC DNA]</scope>
    <source>
        <strain evidence="2 3">AM16-54</strain>
    </source>
</reference>
<dbReference type="Proteomes" id="UP000284548">
    <property type="component" value="Unassembled WGS sequence"/>
</dbReference>
<proteinExistence type="predicted"/>
<sequence>MVMIEITEDKFDDLYDNIESMLGLGSKAMSCLKKIKQERMGERMPDYRDDWRREREEREERENRRRFNNVNDDWNYPNRYGERGGGGYNGGGR</sequence>
<organism evidence="2 3">
    <name type="scientific">Segatella copri</name>
    <dbReference type="NCBI Taxonomy" id="165179"/>
    <lineage>
        <taxon>Bacteria</taxon>
        <taxon>Pseudomonadati</taxon>
        <taxon>Bacteroidota</taxon>
        <taxon>Bacteroidia</taxon>
        <taxon>Bacteroidales</taxon>
        <taxon>Prevotellaceae</taxon>
        <taxon>Segatella</taxon>
    </lineage>
</organism>
<accession>A0A3R6GVD5</accession>
<evidence type="ECO:0000313" key="3">
    <source>
        <dbReference type="Proteomes" id="UP000284548"/>
    </source>
</evidence>
<gene>
    <name evidence="2" type="ORF">DW192_08400</name>
</gene>
<evidence type="ECO:0000256" key="1">
    <source>
        <dbReference type="SAM" id="MobiDB-lite"/>
    </source>
</evidence>
<comment type="caution">
    <text evidence="2">The sequence shown here is derived from an EMBL/GenBank/DDBJ whole genome shotgun (WGS) entry which is preliminary data.</text>
</comment>
<dbReference type="RefSeq" id="WP_118254888.1">
    <property type="nucleotide sequence ID" value="NZ_QRKB01000018.1"/>
</dbReference>